<dbReference type="Proteomes" id="UP001362999">
    <property type="component" value="Unassembled WGS sequence"/>
</dbReference>
<dbReference type="AlphaFoldDB" id="A0AAW0DWR2"/>
<proteinExistence type="predicted"/>
<evidence type="ECO:0000256" key="1">
    <source>
        <dbReference type="SAM" id="MobiDB-lite"/>
    </source>
</evidence>
<sequence>MSHAADVHTYGFVIKPTPWIPMTAALDSQLGATPPPVALNARWELTSVCVCASAWPSHDQHAPLPPPPFTQAPAPAPAPLLSQPAAGPTTNVPLTAAHRTAPALPLSQPLMDAYRGMPAPIQGSAGTRRMSSALRTLSGGPFNTLVNHHVLRRGYPGSSLPQADIHVLDSEYYPSLPPPPAKIKNQHAQKYLTQLNQHHLVLSISVPGSGQASPADFNRQIFYHMEEHSLMFPEFPSDYPPGDADQLDGQLWVLCGMNRRQDKYTLSIHPNINDGRFGYAEFKRLSGQFANVLAGANGCVMIFIAPPRTNRTPPPSLVRQRSPQAPTALERRVRPRCASDSSPTAIRIDIPAAPLSIPSPPPTPPPPRPSLIPLQIGADALPPSDILEWANNVYAQVR</sequence>
<evidence type="ECO:0000313" key="3">
    <source>
        <dbReference type="Proteomes" id="UP001362999"/>
    </source>
</evidence>
<evidence type="ECO:0000313" key="2">
    <source>
        <dbReference type="EMBL" id="KAK7055621.1"/>
    </source>
</evidence>
<protein>
    <submittedName>
        <fullName evidence="2">Uncharacterized protein</fullName>
    </submittedName>
</protein>
<feature type="region of interest" description="Disordered" evidence="1">
    <location>
        <begin position="310"/>
        <end position="372"/>
    </location>
</feature>
<name>A0AAW0DWR2_9AGAR</name>
<organism evidence="2 3">
    <name type="scientific">Favolaschia claudopus</name>
    <dbReference type="NCBI Taxonomy" id="2862362"/>
    <lineage>
        <taxon>Eukaryota</taxon>
        <taxon>Fungi</taxon>
        <taxon>Dikarya</taxon>
        <taxon>Basidiomycota</taxon>
        <taxon>Agaricomycotina</taxon>
        <taxon>Agaricomycetes</taxon>
        <taxon>Agaricomycetidae</taxon>
        <taxon>Agaricales</taxon>
        <taxon>Marasmiineae</taxon>
        <taxon>Mycenaceae</taxon>
        <taxon>Favolaschia</taxon>
    </lineage>
</organism>
<comment type="caution">
    <text evidence="2">The sequence shown here is derived from an EMBL/GenBank/DDBJ whole genome shotgun (WGS) entry which is preliminary data.</text>
</comment>
<gene>
    <name evidence="2" type="ORF">R3P38DRAFT_3564948</name>
</gene>
<reference evidence="2 3" key="1">
    <citation type="journal article" date="2024" name="J Genomics">
        <title>Draft genome sequencing and assembly of Favolaschia claudopus CIRM-BRFM 2984 isolated from oak limbs.</title>
        <authorList>
            <person name="Navarro D."/>
            <person name="Drula E."/>
            <person name="Chaduli D."/>
            <person name="Cazenave R."/>
            <person name="Ahrendt S."/>
            <person name="Wang J."/>
            <person name="Lipzen A."/>
            <person name="Daum C."/>
            <person name="Barry K."/>
            <person name="Grigoriev I.V."/>
            <person name="Favel A."/>
            <person name="Rosso M.N."/>
            <person name="Martin F."/>
        </authorList>
    </citation>
    <scope>NUCLEOTIDE SEQUENCE [LARGE SCALE GENOMIC DNA]</scope>
    <source>
        <strain evidence="2 3">CIRM-BRFM 2984</strain>
    </source>
</reference>
<keyword evidence="3" id="KW-1185">Reference proteome</keyword>
<feature type="compositionally biased region" description="Pro residues" evidence="1">
    <location>
        <begin position="357"/>
        <end position="370"/>
    </location>
</feature>
<accession>A0AAW0DWR2</accession>
<dbReference type="EMBL" id="JAWWNJ010000005">
    <property type="protein sequence ID" value="KAK7055621.1"/>
    <property type="molecule type" value="Genomic_DNA"/>
</dbReference>